<protein>
    <submittedName>
        <fullName evidence="1">Uncharacterized protein</fullName>
    </submittedName>
</protein>
<name>A0A1G1XN59_9BACT</name>
<dbReference type="Proteomes" id="UP000176260">
    <property type="component" value="Unassembled WGS sequence"/>
</dbReference>
<sequence>MKEHGTVPKKVDTTRQAMEFGAALLKQAPHLTSEEMQYWIKNQGLLQDALAKALVIPDPLREWVRFYHDIFGINADYFSDLALPKKQVGFNWLIVMHRGFTEQILIEACKKRFKVQCSIKDKDLIAIKSTRTNNKTYAFWVRDRIEADDENKNKSANDCEKEGINGITLPERLLLELWYHWKTGKHLDIENYTLCSGSRIPAGHVPRVTWHAVELEVRYDGYLDSRSGNYRARAVVS</sequence>
<evidence type="ECO:0000313" key="2">
    <source>
        <dbReference type="Proteomes" id="UP000176260"/>
    </source>
</evidence>
<reference evidence="1 2" key="1">
    <citation type="journal article" date="2016" name="Nat. Commun.">
        <title>Thousands of microbial genomes shed light on interconnected biogeochemical processes in an aquifer system.</title>
        <authorList>
            <person name="Anantharaman K."/>
            <person name="Brown C.T."/>
            <person name="Hug L.A."/>
            <person name="Sharon I."/>
            <person name="Castelle C.J."/>
            <person name="Probst A.J."/>
            <person name="Thomas B.C."/>
            <person name="Singh A."/>
            <person name="Wilkins M.J."/>
            <person name="Karaoz U."/>
            <person name="Brodie E.L."/>
            <person name="Williams K.H."/>
            <person name="Hubbard S.S."/>
            <person name="Banfield J.F."/>
        </authorList>
    </citation>
    <scope>NUCLEOTIDE SEQUENCE [LARGE SCALE GENOMIC DNA]</scope>
</reference>
<comment type="caution">
    <text evidence="1">The sequence shown here is derived from an EMBL/GenBank/DDBJ whole genome shotgun (WGS) entry which is preliminary data.</text>
</comment>
<gene>
    <name evidence="1" type="ORF">A2Y67_01295</name>
</gene>
<dbReference type="EMBL" id="MHIA01000030">
    <property type="protein sequence ID" value="OGY41354.1"/>
    <property type="molecule type" value="Genomic_DNA"/>
</dbReference>
<evidence type="ECO:0000313" key="1">
    <source>
        <dbReference type="EMBL" id="OGY41354.1"/>
    </source>
</evidence>
<organism evidence="1 2">
    <name type="scientific">Candidatus Buchananbacteria bacterium RBG_13_39_9</name>
    <dbReference type="NCBI Taxonomy" id="1797531"/>
    <lineage>
        <taxon>Bacteria</taxon>
        <taxon>Candidatus Buchananiibacteriota</taxon>
    </lineage>
</organism>
<dbReference type="AlphaFoldDB" id="A0A1G1XN59"/>
<proteinExistence type="predicted"/>
<accession>A0A1G1XN59</accession>